<accession>A0A3B0SYM6</accession>
<organism evidence="1">
    <name type="scientific">hydrothermal vent metagenome</name>
    <dbReference type="NCBI Taxonomy" id="652676"/>
    <lineage>
        <taxon>unclassified sequences</taxon>
        <taxon>metagenomes</taxon>
        <taxon>ecological metagenomes</taxon>
    </lineage>
</organism>
<reference evidence="1" key="1">
    <citation type="submission" date="2018-06" db="EMBL/GenBank/DDBJ databases">
        <authorList>
            <person name="Zhirakovskaya E."/>
        </authorList>
    </citation>
    <scope>NUCLEOTIDE SEQUENCE</scope>
</reference>
<protein>
    <submittedName>
        <fullName evidence="1">Ribonuclease Y</fullName>
    </submittedName>
</protein>
<evidence type="ECO:0000313" key="1">
    <source>
        <dbReference type="EMBL" id="VAW09670.1"/>
    </source>
</evidence>
<gene>
    <name evidence="1" type="ORF">MNBD_ACTINO02-245</name>
</gene>
<sequence>EALESYVRRLERLEEMAMAFEGVDRVFAMQAGREVRVVVDPGSVDDLAAGSLARRIARTFEEELQYPGQIQVTVIREFRANDFAR</sequence>
<name>A0A3B0SYM6_9ZZZZ</name>
<dbReference type="EMBL" id="UOEK01000630">
    <property type="protein sequence ID" value="VAW09670.1"/>
    <property type="molecule type" value="Genomic_DNA"/>
</dbReference>
<dbReference type="AlphaFoldDB" id="A0A3B0SYM6"/>
<proteinExistence type="predicted"/>
<feature type="non-terminal residue" evidence="1">
    <location>
        <position position="1"/>
    </location>
</feature>